<evidence type="ECO:0000313" key="2">
    <source>
        <dbReference type="EMBL" id="KAK7006666.1"/>
    </source>
</evidence>
<feature type="compositionally biased region" description="Polar residues" evidence="1">
    <location>
        <begin position="235"/>
        <end position="245"/>
    </location>
</feature>
<keyword evidence="3" id="KW-1185">Reference proteome</keyword>
<evidence type="ECO:0000256" key="1">
    <source>
        <dbReference type="SAM" id="MobiDB-lite"/>
    </source>
</evidence>
<reference evidence="2 3" key="1">
    <citation type="journal article" date="2024" name="J Genomics">
        <title>Draft genome sequencing and assembly of Favolaschia claudopus CIRM-BRFM 2984 isolated from oak limbs.</title>
        <authorList>
            <person name="Navarro D."/>
            <person name="Drula E."/>
            <person name="Chaduli D."/>
            <person name="Cazenave R."/>
            <person name="Ahrendt S."/>
            <person name="Wang J."/>
            <person name="Lipzen A."/>
            <person name="Daum C."/>
            <person name="Barry K."/>
            <person name="Grigoriev I.V."/>
            <person name="Favel A."/>
            <person name="Rosso M.N."/>
            <person name="Martin F."/>
        </authorList>
    </citation>
    <scope>NUCLEOTIDE SEQUENCE [LARGE SCALE GENOMIC DNA]</scope>
    <source>
        <strain evidence="2 3">CIRM-BRFM 2984</strain>
    </source>
</reference>
<accession>A0AAW0AE36</accession>
<dbReference type="AlphaFoldDB" id="A0AAW0AE36"/>
<dbReference type="EMBL" id="JAWWNJ010000075">
    <property type="protein sequence ID" value="KAK7006666.1"/>
    <property type="molecule type" value="Genomic_DNA"/>
</dbReference>
<name>A0AAW0AE36_9AGAR</name>
<dbReference type="Proteomes" id="UP001362999">
    <property type="component" value="Unassembled WGS sequence"/>
</dbReference>
<protein>
    <recommendedName>
        <fullName evidence="4">BTB domain-containing protein</fullName>
    </recommendedName>
</protein>
<comment type="caution">
    <text evidence="2">The sequence shown here is derived from an EMBL/GenBank/DDBJ whole genome shotgun (WGS) entry which is preliminary data.</text>
</comment>
<gene>
    <name evidence="2" type="ORF">R3P38DRAFT_3036348</name>
</gene>
<evidence type="ECO:0000313" key="3">
    <source>
        <dbReference type="Proteomes" id="UP001362999"/>
    </source>
</evidence>
<organism evidence="2 3">
    <name type="scientific">Favolaschia claudopus</name>
    <dbReference type="NCBI Taxonomy" id="2862362"/>
    <lineage>
        <taxon>Eukaryota</taxon>
        <taxon>Fungi</taxon>
        <taxon>Dikarya</taxon>
        <taxon>Basidiomycota</taxon>
        <taxon>Agaricomycotina</taxon>
        <taxon>Agaricomycetes</taxon>
        <taxon>Agaricomycetidae</taxon>
        <taxon>Agaricales</taxon>
        <taxon>Marasmiineae</taxon>
        <taxon>Mycenaceae</taxon>
        <taxon>Favolaschia</taxon>
    </lineage>
</organism>
<proteinExistence type="predicted"/>
<sequence>MPEESRLYPGALSRQQSQPFLFYRDASIYHQVKGSTVVYSVWASRLADTAGFFGDLLALPQAVETTVDNDVSTPRSGNGATEATPLEIQAGLEQFEVFLECVFGSSTKSHPASFWLMALEMADFFNAASITHTAQRMLGVSKDLNPVTCLNLAMHYRLTDWLEPSITAMGFSAYIILAEAATKILEHRAVLAANRPAPIHHSSCEKPAACHTAWSHAWWGEAAKETRSRNRVDSFKSNSGEQHSPCNREHAC</sequence>
<evidence type="ECO:0008006" key="4">
    <source>
        <dbReference type="Google" id="ProtNLM"/>
    </source>
</evidence>
<feature type="region of interest" description="Disordered" evidence="1">
    <location>
        <begin position="230"/>
        <end position="252"/>
    </location>
</feature>